<proteinExistence type="predicted"/>
<name>A0A699I432_TANCI</name>
<dbReference type="AlphaFoldDB" id="A0A699I432"/>
<reference evidence="2" key="1">
    <citation type="journal article" date="2019" name="Sci. Rep.">
        <title>Draft genome of Tanacetum cinerariifolium, the natural source of mosquito coil.</title>
        <authorList>
            <person name="Yamashiro T."/>
            <person name="Shiraishi A."/>
            <person name="Satake H."/>
            <person name="Nakayama K."/>
        </authorList>
    </citation>
    <scope>NUCLEOTIDE SEQUENCE</scope>
</reference>
<feature type="coiled-coil region" evidence="1">
    <location>
        <begin position="25"/>
        <end position="52"/>
    </location>
</feature>
<evidence type="ECO:0000256" key="1">
    <source>
        <dbReference type="SAM" id="Coils"/>
    </source>
</evidence>
<dbReference type="EMBL" id="BKCJ010249948">
    <property type="protein sequence ID" value="GEZ18493.1"/>
    <property type="molecule type" value="Genomic_DNA"/>
</dbReference>
<evidence type="ECO:0000313" key="2">
    <source>
        <dbReference type="EMBL" id="GEZ18493.1"/>
    </source>
</evidence>
<comment type="caution">
    <text evidence="2">The sequence shown here is derived from an EMBL/GenBank/DDBJ whole genome shotgun (WGS) entry which is preliminary data.</text>
</comment>
<accession>A0A699I432</accession>
<keyword evidence="1" id="KW-0175">Coiled coil</keyword>
<sequence>MDLLHTLLEICTTLTRRVEHLKQDKIAQTLEITKLKQRVKHLERRNKLKVSNLRRLKNVGTAQRVDTSKDNVMDNVSKQGGIIANIDVDEDVTLKNVVAVAKDVTAVEKDTKIGVQMFRGGKQKPVELKEVVEVVTAAKLMTRVVIAASATITAATTPIHAATINTAPSSARRRKRVIIRDPEETATPSIIIHSKPKSKEKGKGIMVIEQVQKKEKEDNVVMRYQALKRKPQTEAQSRKNMMIYLRNMTGFKMDYFKGMTYDDICPIFEMRFNSNVAFLEKTKEQMKEEDSRALKRKARCTSSNLEESKKCSWFSKGQKLETVRVLWCVDYNIYNYTDDLAGREKISVNKVILNGDSPTTAEQRLARKNELKAREKRFGGNKETKKVKKTLLNQQYENFTGSSSESLNQIHDRLQKLISQLEILGESLSQEDINLNLKIYEAKVKSYSSASTSTQNITFVSSHTIDITNEPVSIVASAKIPNSALPSLDTSEGSSETTTERYTETYKNVSQDLRDQLNAKAEAVQIILTGIDNDIYFIVDACPNSCEMWKAIERFYKMMNELVRNQYDVTNHQVNVQLLHQLQPELQRGKTIVSSHPPIYDKQPSMVAEDDEMSKDKEIDKLMALISLSFKKIYKPTNNNLRTSANTSRANQDNSPRIMIVLRSFN</sequence>
<gene>
    <name evidence="2" type="ORF">Tci_490466</name>
</gene>
<organism evidence="2">
    <name type="scientific">Tanacetum cinerariifolium</name>
    <name type="common">Dalmatian daisy</name>
    <name type="synonym">Chrysanthemum cinerariifolium</name>
    <dbReference type="NCBI Taxonomy" id="118510"/>
    <lineage>
        <taxon>Eukaryota</taxon>
        <taxon>Viridiplantae</taxon>
        <taxon>Streptophyta</taxon>
        <taxon>Embryophyta</taxon>
        <taxon>Tracheophyta</taxon>
        <taxon>Spermatophyta</taxon>
        <taxon>Magnoliopsida</taxon>
        <taxon>eudicotyledons</taxon>
        <taxon>Gunneridae</taxon>
        <taxon>Pentapetalae</taxon>
        <taxon>asterids</taxon>
        <taxon>campanulids</taxon>
        <taxon>Asterales</taxon>
        <taxon>Asteraceae</taxon>
        <taxon>Asteroideae</taxon>
        <taxon>Anthemideae</taxon>
        <taxon>Anthemidinae</taxon>
        <taxon>Tanacetum</taxon>
    </lineage>
</organism>
<protein>
    <submittedName>
        <fullName evidence="2">Uncharacterized protein</fullName>
    </submittedName>
</protein>
<feature type="non-terminal residue" evidence="2">
    <location>
        <position position="666"/>
    </location>
</feature>